<dbReference type="AlphaFoldDB" id="V4S6I1"/>
<dbReference type="PANTHER" id="PTHR33526:SF21">
    <property type="match status" value="1"/>
</dbReference>
<dbReference type="OMA" id="SCTYKRY"/>
<gene>
    <name evidence="1" type="ORF">CICLE_v10030311mg</name>
</gene>
<organism evidence="1 2">
    <name type="scientific">Citrus clementina</name>
    <name type="common">Clementine</name>
    <name type="synonym">Citrus deliciosa x Citrus sinensis</name>
    <dbReference type="NCBI Taxonomy" id="85681"/>
    <lineage>
        <taxon>Eukaryota</taxon>
        <taxon>Viridiplantae</taxon>
        <taxon>Streptophyta</taxon>
        <taxon>Embryophyta</taxon>
        <taxon>Tracheophyta</taxon>
        <taxon>Spermatophyta</taxon>
        <taxon>Magnoliopsida</taxon>
        <taxon>eudicotyledons</taxon>
        <taxon>Gunneridae</taxon>
        <taxon>Pentapetalae</taxon>
        <taxon>rosids</taxon>
        <taxon>malvids</taxon>
        <taxon>Sapindales</taxon>
        <taxon>Rutaceae</taxon>
        <taxon>Aurantioideae</taxon>
        <taxon>Citrus</taxon>
    </lineage>
</organism>
<dbReference type="eggNOG" id="ENOG502R1WT">
    <property type="taxonomic scope" value="Eukaryota"/>
</dbReference>
<evidence type="ECO:0000313" key="2">
    <source>
        <dbReference type="Proteomes" id="UP000030687"/>
    </source>
</evidence>
<dbReference type="EMBL" id="KI536978">
    <property type="protein sequence ID" value="ESR36007.1"/>
    <property type="molecule type" value="Genomic_DNA"/>
</dbReference>
<dbReference type="InParanoid" id="V4S6I1"/>
<sequence>MRSKANMQSKFKHYMEKPGKILHKARDFYVKSMEDCANMISYGGVMAGPGIQVSNLQRSFSVNYSNSRNKETFREASAAVNNKIRNDKDLNYVKEKELERQKLENRSMKRSYTSAGLGKIRTIDEDKPCYFEDDMIYARSRNKPCSFEENLLYPRSKSHAVGNILRRY</sequence>
<dbReference type="KEGG" id="cic:CICLE_v10030311mg"/>
<protein>
    <submittedName>
        <fullName evidence="1">Uncharacterized protein</fullName>
    </submittedName>
</protein>
<dbReference type="Gramene" id="ESR36007">
    <property type="protein sequence ID" value="ESR36007"/>
    <property type="gene ID" value="CICLE_v10030311mg"/>
</dbReference>
<keyword evidence="2" id="KW-1185">Reference proteome</keyword>
<dbReference type="InterPro" id="IPR016972">
    <property type="entry name" value="UCP031279"/>
</dbReference>
<dbReference type="Proteomes" id="UP000030687">
    <property type="component" value="Unassembled WGS sequence"/>
</dbReference>
<evidence type="ECO:0000313" key="1">
    <source>
        <dbReference type="EMBL" id="ESR36007.1"/>
    </source>
</evidence>
<name>V4S6I1_CITCL</name>
<dbReference type="PIRSF" id="PIRSF031279">
    <property type="entry name" value="UCP031279"/>
    <property type="match status" value="1"/>
</dbReference>
<proteinExistence type="predicted"/>
<accession>V4S6I1</accession>
<reference evidence="1 2" key="1">
    <citation type="submission" date="2013-10" db="EMBL/GenBank/DDBJ databases">
        <authorList>
            <consortium name="International Citrus Genome Consortium"/>
            <person name="Jenkins J."/>
            <person name="Schmutz J."/>
            <person name="Prochnik S."/>
            <person name="Rokhsar D."/>
            <person name="Gmitter F."/>
            <person name="Ollitrault P."/>
            <person name="Machado M."/>
            <person name="Talon M."/>
            <person name="Wincker P."/>
            <person name="Jaillon O."/>
            <person name="Morgante M."/>
        </authorList>
    </citation>
    <scope>NUCLEOTIDE SEQUENCE</scope>
    <source>
        <strain evidence="2">cv. Clemenules</strain>
    </source>
</reference>
<dbReference type="PANTHER" id="PTHR33526">
    <property type="entry name" value="OS07G0123800 PROTEIN"/>
    <property type="match status" value="1"/>
</dbReference>